<keyword evidence="7" id="KW-0862">Zinc</keyword>
<dbReference type="PROSITE" id="PS00087">
    <property type="entry name" value="SOD_CU_ZN_1"/>
    <property type="match status" value="1"/>
</dbReference>
<keyword evidence="6" id="KW-0479">Metal-binding</keyword>
<comment type="cofactor">
    <cofactor evidence="2">
        <name>Zn(2+)</name>
        <dbReference type="ChEBI" id="CHEBI:29105"/>
    </cofactor>
</comment>
<comment type="catalytic activity">
    <reaction evidence="11">
        <text>2 superoxide + 2 H(+) = H2O2 + O2</text>
        <dbReference type="Rhea" id="RHEA:20696"/>
        <dbReference type="ChEBI" id="CHEBI:15378"/>
        <dbReference type="ChEBI" id="CHEBI:15379"/>
        <dbReference type="ChEBI" id="CHEBI:16240"/>
        <dbReference type="ChEBI" id="CHEBI:18421"/>
        <dbReference type="EC" id="1.15.1.1"/>
    </reaction>
</comment>
<feature type="domain" description="Superoxide dismutase copper/zinc binding" evidence="12">
    <location>
        <begin position="14"/>
        <end position="144"/>
    </location>
</feature>
<dbReference type="GO" id="GO:0071484">
    <property type="term" value="P:cellular response to light intensity"/>
    <property type="evidence" value="ECO:0007669"/>
    <property type="project" value="UniProtKB-ARBA"/>
</dbReference>
<dbReference type="SUPFAM" id="SSF49329">
    <property type="entry name" value="Cu,Zn superoxide dismutase-like"/>
    <property type="match status" value="1"/>
</dbReference>
<evidence type="ECO:0000256" key="3">
    <source>
        <dbReference type="ARBA" id="ARBA00006218"/>
    </source>
</evidence>
<dbReference type="Pfam" id="PF00080">
    <property type="entry name" value="Sod_Cu"/>
    <property type="match status" value="1"/>
</dbReference>
<dbReference type="InterPro" id="IPR037992">
    <property type="entry name" value="TRAPPC6/Trs33"/>
</dbReference>
<dbReference type="InterPro" id="IPR036423">
    <property type="entry name" value="SOD-like_Cu/Zn_dom_sf"/>
</dbReference>
<dbReference type="GO" id="GO:0048193">
    <property type="term" value="P:Golgi vesicle transport"/>
    <property type="evidence" value="ECO:0007669"/>
    <property type="project" value="InterPro"/>
</dbReference>
<dbReference type="AlphaFoldDB" id="A0A6N2KTS4"/>
<keyword evidence="8" id="KW-0049">Antioxidant</keyword>
<dbReference type="GO" id="GO:0071457">
    <property type="term" value="P:cellular response to ozone"/>
    <property type="evidence" value="ECO:0007669"/>
    <property type="project" value="UniProtKB-ARBA"/>
</dbReference>
<name>A0A6N2KTS4_SALVM</name>
<dbReference type="Gene3D" id="2.60.40.200">
    <property type="entry name" value="Superoxide dismutase, copper/zinc binding domain"/>
    <property type="match status" value="1"/>
</dbReference>
<gene>
    <name evidence="13" type="ORF">SVIM_LOCUS138963</name>
</gene>
<dbReference type="InterPro" id="IPR001424">
    <property type="entry name" value="SOD_Cu_Zn_dom"/>
</dbReference>
<dbReference type="GO" id="GO:0004784">
    <property type="term" value="F:superoxide dismutase activity"/>
    <property type="evidence" value="ECO:0007669"/>
    <property type="project" value="UniProtKB-EC"/>
</dbReference>
<proteinExistence type="inferred from homology"/>
<evidence type="ECO:0000256" key="10">
    <source>
        <dbReference type="ARBA" id="ARBA00023008"/>
    </source>
</evidence>
<comment type="similarity">
    <text evidence="3">Belongs to the TRAPP small subunits family. BET3 subfamily.</text>
</comment>
<dbReference type="CDD" id="cd00305">
    <property type="entry name" value="Cu-Zn_Superoxide_Dismutase"/>
    <property type="match status" value="1"/>
</dbReference>
<keyword evidence="10" id="KW-0186">Copper</keyword>
<dbReference type="InterPro" id="IPR007194">
    <property type="entry name" value="TRAPP_component"/>
</dbReference>
<dbReference type="SUPFAM" id="SSF111126">
    <property type="entry name" value="Ligand-binding domain in the NO signalling and Golgi transport"/>
    <property type="match status" value="1"/>
</dbReference>
<protein>
    <recommendedName>
        <fullName evidence="5">superoxide dismutase</fullName>
        <ecNumber evidence="5">1.15.1.1</ecNumber>
    </recommendedName>
</protein>
<dbReference type="FunFam" id="2.60.40.200:FF:000001">
    <property type="entry name" value="Superoxide dismutase [Cu-Zn]"/>
    <property type="match status" value="1"/>
</dbReference>
<organism evidence="13">
    <name type="scientific">Salix viminalis</name>
    <name type="common">Common osier</name>
    <name type="synonym">Basket willow</name>
    <dbReference type="NCBI Taxonomy" id="40686"/>
    <lineage>
        <taxon>Eukaryota</taxon>
        <taxon>Viridiplantae</taxon>
        <taxon>Streptophyta</taxon>
        <taxon>Embryophyta</taxon>
        <taxon>Tracheophyta</taxon>
        <taxon>Spermatophyta</taxon>
        <taxon>Magnoliopsida</taxon>
        <taxon>eudicotyledons</taxon>
        <taxon>Gunneridae</taxon>
        <taxon>Pentapetalae</taxon>
        <taxon>rosids</taxon>
        <taxon>fabids</taxon>
        <taxon>Malpighiales</taxon>
        <taxon>Salicaceae</taxon>
        <taxon>Saliceae</taxon>
        <taxon>Salix</taxon>
    </lineage>
</organism>
<dbReference type="CDD" id="cd14944">
    <property type="entry name" value="TRAPPC6A_Trs33"/>
    <property type="match status" value="1"/>
</dbReference>
<keyword evidence="9" id="KW-0560">Oxidoreductase</keyword>
<dbReference type="InterPro" id="IPR024134">
    <property type="entry name" value="SOD_Cu/Zn_/chaperone"/>
</dbReference>
<dbReference type="InterPro" id="IPR018152">
    <property type="entry name" value="SOD_Cu/Zn_BS"/>
</dbReference>
<evidence type="ECO:0000313" key="13">
    <source>
        <dbReference type="EMBL" id="VFU32046.1"/>
    </source>
</evidence>
<accession>A0A6N2KTS4</accession>
<dbReference type="Gene3D" id="3.30.1380.20">
    <property type="entry name" value="Trafficking protein particle complex subunit 3"/>
    <property type="match status" value="1"/>
</dbReference>
<evidence type="ECO:0000256" key="5">
    <source>
        <dbReference type="ARBA" id="ARBA00012682"/>
    </source>
</evidence>
<evidence type="ECO:0000256" key="6">
    <source>
        <dbReference type="ARBA" id="ARBA00022723"/>
    </source>
</evidence>
<reference evidence="13" key="1">
    <citation type="submission" date="2019-03" db="EMBL/GenBank/DDBJ databases">
        <authorList>
            <person name="Mank J."/>
            <person name="Almeida P."/>
        </authorList>
    </citation>
    <scope>NUCLEOTIDE SEQUENCE</scope>
    <source>
        <strain evidence="13">78183</strain>
    </source>
</reference>
<comment type="cofactor">
    <cofactor evidence="1">
        <name>Cu cation</name>
        <dbReference type="ChEBI" id="CHEBI:23378"/>
    </cofactor>
</comment>
<dbReference type="EMBL" id="CAADRP010000779">
    <property type="protein sequence ID" value="VFU32046.1"/>
    <property type="molecule type" value="Genomic_DNA"/>
</dbReference>
<dbReference type="Pfam" id="PF04051">
    <property type="entry name" value="TRAPP"/>
    <property type="match status" value="1"/>
</dbReference>
<dbReference type="FunFam" id="3.30.1380.20:FF:000008">
    <property type="entry name" value="trafficking protein particle complex subunit 6B"/>
    <property type="match status" value="1"/>
</dbReference>
<comment type="similarity">
    <text evidence="4">Belongs to the Cu-Zn superoxide dismutase family.</text>
</comment>
<evidence type="ECO:0000256" key="2">
    <source>
        <dbReference type="ARBA" id="ARBA00001947"/>
    </source>
</evidence>
<dbReference type="GO" id="GO:0071472">
    <property type="term" value="P:cellular response to salt stress"/>
    <property type="evidence" value="ECO:0007669"/>
    <property type="project" value="UniProtKB-ARBA"/>
</dbReference>
<dbReference type="EC" id="1.15.1.1" evidence="5"/>
<dbReference type="PRINTS" id="PR00068">
    <property type="entry name" value="CUZNDISMTASE"/>
</dbReference>
<dbReference type="GO" id="GO:0005507">
    <property type="term" value="F:copper ion binding"/>
    <property type="evidence" value="ECO:0007669"/>
    <property type="project" value="InterPro"/>
</dbReference>
<dbReference type="InterPro" id="IPR024096">
    <property type="entry name" value="NO_sig/Golgi_transp_ligand-bd"/>
</dbReference>
<evidence type="ECO:0000256" key="4">
    <source>
        <dbReference type="ARBA" id="ARBA00010457"/>
    </source>
</evidence>
<evidence type="ECO:0000256" key="9">
    <source>
        <dbReference type="ARBA" id="ARBA00023002"/>
    </source>
</evidence>
<evidence type="ECO:0000259" key="12">
    <source>
        <dbReference type="Pfam" id="PF00080"/>
    </source>
</evidence>
<evidence type="ECO:0000256" key="8">
    <source>
        <dbReference type="ARBA" id="ARBA00022862"/>
    </source>
</evidence>
<dbReference type="PANTHER" id="PTHR10003">
    <property type="entry name" value="SUPEROXIDE DISMUTASE CU-ZN -RELATED"/>
    <property type="match status" value="1"/>
</dbReference>
<evidence type="ECO:0000256" key="1">
    <source>
        <dbReference type="ARBA" id="ARBA00001935"/>
    </source>
</evidence>
<evidence type="ECO:0000256" key="7">
    <source>
        <dbReference type="ARBA" id="ARBA00022833"/>
    </source>
</evidence>
<dbReference type="GO" id="GO:0071493">
    <property type="term" value="P:cellular response to UV-B"/>
    <property type="evidence" value="ECO:0007669"/>
    <property type="project" value="UniProtKB-ARBA"/>
</dbReference>
<sequence length="357" mass="39316">MVKAVAVLNSSEGVSGTIFFTQEGDAPTTVTGNLSGLKPGLHGFHVHALGDTTNGCMSTGPHFNPVGKEHGAPEDENRHAGDLGNITVGDDGTACFTIIDKQIPLTGPHSIIGRAVVVHGDPDDLGKGGHELSKTTGNAGGRVSLVCKVELLHSATAPLIYQPTLLLKESLMTMRAKKKKEKKMGREVSESCMDGLVTEMVSLYSTRFYSNKPEIAARRIEAIGYQVGHQLSERYTVERPRFTDHLEAIKFICKDFWTELFKKPIDNLKTNHRGTFVLQDNKFPWLSRMSGDGQSVENGMQDPESKAAQAMNMFICDPYQGLIGILQQMRVKECTCHQIRCLAPRLFSMEMHLIEKF</sequence>
<evidence type="ECO:0000256" key="11">
    <source>
        <dbReference type="ARBA" id="ARBA00049204"/>
    </source>
</evidence>